<dbReference type="SUPFAM" id="SSF81383">
    <property type="entry name" value="F-box domain"/>
    <property type="match status" value="1"/>
</dbReference>
<accession>A0A151T4J7</accession>
<name>A0A151T4J7_CAJCA</name>
<dbReference type="InterPro" id="IPR055336">
    <property type="entry name" value="At4g00755-like"/>
</dbReference>
<gene>
    <name evidence="1" type="ORF">KK1_016480</name>
</gene>
<dbReference type="AlphaFoldDB" id="A0A151T4J7"/>
<organism evidence="1 2">
    <name type="scientific">Cajanus cajan</name>
    <name type="common">Pigeon pea</name>
    <name type="synonym">Cajanus indicus</name>
    <dbReference type="NCBI Taxonomy" id="3821"/>
    <lineage>
        <taxon>Eukaryota</taxon>
        <taxon>Viridiplantae</taxon>
        <taxon>Streptophyta</taxon>
        <taxon>Embryophyta</taxon>
        <taxon>Tracheophyta</taxon>
        <taxon>Spermatophyta</taxon>
        <taxon>Magnoliopsida</taxon>
        <taxon>eudicotyledons</taxon>
        <taxon>Gunneridae</taxon>
        <taxon>Pentapetalae</taxon>
        <taxon>rosids</taxon>
        <taxon>fabids</taxon>
        <taxon>Fabales</taxon>
        <taxon>Fabaceae</taxon>
        <taxon>Papilionoideae</taxon>
        <taxon>50 kb inversion clade</taxon>
        <taxon>NPAAA clade</taxon>
        <taxon>indigoferoid/millettioid clade</taxon>
        <taxon>Phaseoleae</taxon>
        <taxon>Cajanus</taxon>
    </lineage>
</organism>
<dbReference type="Gene3D" id="1.20.1280.50">
    <property type="match status" value="1"/>
</dbReference>
<dbReference type="Gramene" id="C.cajan_16013.t">
    <property type="protein sequence ID" value="C.cajan_16013.t"/>
    <property type="gene ID" value="C.cajan_16013"/>
</dbReference>
<dbReference type="Proteomes" id="UP000075243">
    <property type="component" value="Chromosome 8"/>
</dbReference>
<evidence type="ECO:0000313" key="1">
    <source>
        <dbReference type="EMBL" id="KYP61965.1"/>
    </source>
</evidence>
<sequence>MSKVTNKMDFIQLLGPDMSIKILTHLDDPCDLIWVSVVSSSWHGNRLQQFKLPEPIMCTGGVLVVELLGRVQKQ</sequence>
<keyword evidence="2" id="KW-1185">Reference proteome</keyword>
<reference evidence="1 2" key="1">
    <citation type="journal article" date="2012" name="Nat. Biotechnol.">
        <title>Draft genome sequence of pigeonpea (Cajanus cajan), an orphan legume crop of resource-poor farmers.</title>
        <authorList>
            <person name="Varshney R.K."/>
            <person name="Chen W."/>
            <person name="Li Y."/>
            <person name="Bharti A.K."/>
            <person name="Saxena R.K."/>
            <person name="Schlueter J.A."/>
            <person name="Donoghue M.T."/>
            <person name="Azam S."/>
            <person name="Fan G."/>
            <person name="Whaley A.M."/>
            <person name="Farmer A.D."/>
            <person name="Sheridan J."/>
            <person name="Iwata A."/>
            <person name="Tuteja R."/>
            <person name="Penmetsa R.V."/>
            <person name="Wu W."/>
            <person name="Upadhyaya H.D."/>
            <person name="Yang S.P."/>
            <person name="Shah T."/>
            <person name="Saxena K.B."/>
            <person name="Michael T."/>
            <person name="McCombie W.R."/>
            <person name="Yang B."/>
            <person name="Zhang G."/>
            <person name="Yang H."/>
            <person name="Wang J."/>
            <person name="Spillane C."/>
            <person name="Cook D.R."/>
            <person name="May G.D."/>
            <person name="Xu X."/>
            <person name="Jackson S.A."/>
        </authorList>
    </citation>
    <scope>NUCLEOTIDE SEQUENCE [LARGE SCALE GENOMIC DNA]</scope>
    <source>
        <strain evidence="2">cv. Asha</strain>
    </source>
</reference>
<protein>
    <submittedName>
        <fullName evidence="1">Uncharacterized protein</fullName>
    </submittedName>
</protein>
<proteinExistence type="predicted"/>
<dbReference type="EMBL" id="CM003610">
    <property type="protein sequence ID" value="KYP61965.1"/>
    <property type="molecule type" value="Genomic_DNA"/>
</dbReference>
<dbReference type="PANTHER" id="PTHR39741">
    <property type="entry name" value="F-BOX DOMAIN CONTAINING PROTEIN, EXPRESSED"/>
    <property type="match status" value="1"/>
</dbReference>
<dbReference type="PANTHER" id="PTHR39741:SF2">
    <property type="entry name" value="F-BOX DOMAIN-CONTAINING PROTEIN"/>
    <property type="match status" value="1"/>
</dbReference>
<dbReference type="InterPro" id="IPR036047">
    <property type="entry name" value="F-box-like_dom_sf"/>
</dbReference>
<evidence type="ECO:0000313" key="2">
    <source>
        <dbReference type="Proteomes" id="UP000075243"/>
    </source>
</evidence>